<dbReference type="STRING" id="765915.A0A1Y2HR82"/>
<reference evidence="2 3" key="1">
    <citation type="submission" date="2016-07" db="EMBL/GenBank/DDBJ databases">
        <title>Pervasive Adenine N6-methylation of Active Genes in Fungi.</title>
        <authorList>
            <consortium name="DOE Joint Genome Institute"/>
            <person name="Mondo S.J."/>
            <person name="Dannebaum R.O."/>
            <person name="Kuo R.C."/>
            <person name="Labutti K."/>
            <person name="Haridas S."/>
            <person name="Kuo A."/>
            <person name="Salamov A."/>
            <person name="Ahrendt S.R."/>
            <person name="Lipzen A."/>
            <person name="Sullivan W."/>
            <person name="Andreopoulos W.B."/>
            <person name="Clum A."/>
            <person name="Lindquist E."/>
            <person name="Daum C."/>
            <person name="Ramamoorthy G.K."/>
            <person name="Gryganskyi A."/>
            <person name="Culley D."/>
            <person name="Magnuson J.K."/>
            <person name="James T.Y."/>
            <person name="O'Malley M.A."/>
            <person name="Stajich J.E."/>
            <person name="Spatafora J.W."/>
            <person name="Visel A."/>
            <person name="Grigoriev I.V."/>
        </authorList>
    </citation>
    <scope>NUCLEOTIDE SEQUENCE [LARGE SCALE GENOMIC DNA]</scope>
    <source>
        <strain evidence="2 3">PL171</strain>
    </source>
</reference>
<dbReference type="GO" id="GO:0008168">
    <property type="term" value="F:methyltransferase activity"/>
    <property type="evidence" value="ECO:0007669"/>
    <property type="project" value="UniProtKB-KW"/>
</dbReference>
<dbReference type="Proteomes" id="UP000193411">
    <property type="component" value="Unassembled WGS sequence"/>
</dbReference>
<gene>
    <name evidence="2" type="ORF">BCR44DRAFT_1512106</name>
</gene>
<dbReference type="Pfam" id="PF13679">
    <property type="entry name" value="Methyltransf_32"/>
    <property type="match status" value="1"/>
</dbReference>
<evidence type="ECO:0000259" key="1">
    <source>
        <dbReference type="Pfam" id="PF13679"/>
    </source>
</evidence>
<comment type="caution">
    <text evidence="2">The sequence shown here is derived from an EMBL/GenBank/DDBJ whole genome shotgun (WGS) entry which is preliminary data.</text>
</comment>
<dbReference type="GO" id="GO:0032259">
    <property type="term" value="P:methylation"/>
    <property type="evidence" value="ECO:0007669"/>
    <property type="project" value="UniProtKB-KW"/>
</dbReference>
<accession>A0A1Y2HR82</accession>
<keyword evidence="2" id="KW-0489">Methyltransferase</keyword>
<evidence type="ECO:0000313" key="2">
    <source>
        <dbReference type="EMBL" id="ORZ37107.1"/>
    </source>
</evidence>
<proteinExistence type="predicted"/>
<protein>
    <submittedName>
        <fullName evidence="2">Methyltransferase domain-domain-containing protein</fullName>
    </submittedName>
</protein>
<dbReference type="InterPro" id="IPR052220">
    <property type="entry name" value="METTL25"/>
</dbReference>
<name>A0A1Y2HR82_9FUNG</name>
<dbReference type="Gene3D" id="3.40.50.150">
    <property type="entry name" value="Vaccinia Virus protein VP39"/>
    <property type="match status" value="1"/>
</dbReference>
<dbReference type="EMBL" id="MCFL01000014">
    <property type="protein sequence ID" value="ORZ37107.1"/>
    <property type="molecule type" value="Genomic_DNA"/>
</dbReference>
<keyword evidence="2" id="KW-0808">Transferase</keyword>
<dbReference type="InterPro" id="IPR025714">
    <property type="entry name" value="Methyltranfer_dom"/>
</dbReference>
<dbReference type="SUPFAM" id="SSF53335">
    <property type="entry name" value="S-adenosyl-L-methionine-dependent methyltransferases"/>
    <property type="match status" value="1"/>
</dbReference>
<organism evidence="2 3">
    <name type="scientific">Catenaria anguillulae PL171</name>
    <dbReference type="NCBI Taxonomy" id="765915"/>
    <lineage>
        <taxon>Eukaryota</taxon>
        <taxon>Fungi</taxon>
        <taxon>Fungi incertae sedis</taxon>
        <taxon>Blastocladiomycota</taxon>
        <taxon>Blastocladiomycetes</taxon>
        <taxon>Blastocladiales</taxon>
        <taxon>Catenariaceae</taxon>
        <taxon>Catenaria</taxon>
    </lineage>
</organism>
<keyword evidence="3" id="KW-1185">Reference proteome</keyword>
<dbReference type="CDD" id="cd02440">
    <property type="entry name" value="AdoMet_MTases"/>
    <property type="match status" value="1"/>
</dbReference>
<dbReference type="PANTHER" id="PTHR12496">
    <property type="entry name" value="CGI-41 METHYLTRANSFERASE"/>
    <property type="match status" value="1"/>
</dbReference>
<dbReference type="InterPro" id="IPR029063">
    <property type="entry name" value="SAM-dependent_MTases_sf"/>
</dbReference>
<dbReference type="OrthoDB" id="10258156at2759"/>
<feature type="domain" description="Methyltransferase" evidence="1">
    <location>
        <begin position="143"/>
        <end position="305"/>
    </location>
</feature>
<dbReference type="AlphaFoldDB" id="A0A1Y2HR82"/>
<evidence type="ECO:0000313" key="3">
    <source>
        <dbReference type="Proteomes" id="UP000193411"/>
    </source>
</evidence>
<sequence>MDDLPPITLPPPYAPPAGQPATAAHLQSYIQALTSFLDKHAHLYNFHAVDFFVDNTFDTHLPPEWTAVISDPTESDDAFLDHVIDLASNISSRFDLLEPKWPSSLLAFIRSTHAIGLPRTPAALDSMPRHPIDKNIALGMTPKKVHEVHHLAAFISHAARAAGVTNLIDLGAGQGYLSSVLALKYGHNVLGVDTDPAQGGQAGQVVYLNKHVTAEDTFEGLVRAHLESDLDEQLDLSRVPEKLRNNPQFLEHQRMRMRQEVGVDGELDWTKGKWGLIGLHTCGDLAPITLRMWHTSTASLVINVGSRDKLRIITEARSRSSPDGSSLWTQAISIDDTSGATPQKAHAQTPIAMPLNSTATPVRVPMGHAGDAAKDAFKRHVYRALLQVWITRHTPGAESPVVAVHTTKTRRGALPPFPEYAREAPWVKPLVEGTGAAKDEDLEAFYQQWVLEGKAVRKIAFMWTLRALMAGALESLILVDRYCWMQEVVGGEDKGWSALFPLFDEVDSPRNCVVVGIKKDIGQ</sequence>